<keyword evidence="4" id="KW-1185">Reference proteome</keyword>
<dbReference type="SUPFAM" id="SSF50475">
    <property type="entry name" value="FMN-binding split barrel"/>
    <property type="match status" value="1"/>
</dbReference>
<organism evidence="3 4">
    <name type="scientific">Luedemannella helvata</name>
    <dbReference type="NCBI Taxonomy" id="349315"/>
    <lineage>
        <taxon>Bacteria</taxon>
        <taxon>Bacillati</taxon>
        <taxon>Actinomycetota</taxon>
        <taxon>Actinomycetes</taxon>
        <taxon>Micromonosporales</taxon>
        <taxon>Micromonosporaceae</taxon>
        <taxon>Luedemannella</taxon>
    </lineage>
</organism>
<evidence type="ECO:0000256" key="1">
    <source>
        <dbReference type="ARBA" id="ARBA00023002"/>
    </source>
</evidence>
<dbReference type="EMBL" id="BAAALS010000007">
    <property type="protein sequence ID" value="GAA1747810.1"/>
    <property type="molecule type" value="Genomic_DNA"/>
</dbReference>
<dbReference type="NCBIfam" id="TIGR03666">
    <property type="entry name" value="Rv2061_F420"/>
    <property type="match status" value="1"/>
</dbReference>
<dbReference type="Gene3D" id="2.30.110.10">
    <property type="entry name" value="Electron Transport, Fmn-binding Protein, Chain A"/>
    <property type="match status" value="1"/>
</dbReference>
<dbReference type="Pfam" id="PF01243">
    <property type="entry name" value="PNPOx_N"/>
    <property type="match status" value="1"/>
</dbReference>
<proteinExistence type="predicted"/>
<dbReference type="InterPro" id="IPR019965">
    <property type="entry name" value="PPOX_F420-dep_Rv2061_put"/>
</dbReference>
<reference evidence="4" key="1">
    <citation type="journal article" date="2019" name="Int. J. Syst. Evol. Microbiol.">
        <title>The Global Catalogue of Microorganisms (GCM) 10K type strain sequencing project: providing services to taxonomists for standard genome sequencing and annotation.</title>
        <authorList>
            <consortium name="The Broad Institute Genomics Platform"/>
            <consortium name="The Broad Institute Genome Sequencing Center for Infectious Disease"/>
            <person name="Wu L."/>
            <person name="Ma J."/>
        </authorList>
    </citation>
    <scope>NUCLEOTIDE SEQUENCE [LARGE SCALE GENOMIC DNA]</scope>
    <source>
        <strain evidence="4">JCM 13249</strain>
    </source>
</reference>
<sequence>MLLTTFRRDGTPVATPLWAARDGEAVYVWTPLRSAKVKRLRHTSRVLVAPCTMRGEPTGEAVEGVAELLDKEGSARVRKMIKKKYRLQGWLIVGASELFKGKDSTVGIRITGS</sequence>
<protein>
    <submittedName>
        <fullName evidence="3">PPOX class F420-dependent oxidoreductase</fullName>
    </submittedName>
</protein>
<dbReference type="InterPro" id="IPR052019">
    <property type="entry name" value="F420H2_bilvrd_red/Heme_oxyg"/>
</dbReference>
<evidence type="ECO:0000313" key="3">
    <source>
        <dbReference type="EMBL" id="GAA1747810.1"/>
    </source>
</evidence>
<dbReference type="PANTHER" id="PTHR35176:SF11">
    <property type="entry name" value="PYRIDOXAMINE 5'-PHOSPHATE OXIDASE FAMILY PROTEIN"/>
    <property type="match status" value="1"/>
</dbReference>
<dbReference type="PANTHER" id="PTHR35176">
    <property type="entry name" value="HEME OXYGENASE HI_0854-RELATED"/>
    <property type="match status" value="1"/>
</dbReference>
<feature type="domain" description="Pyridoxamine 5'-phosphate oxidase N-terminal" evidence="2">
    <location>
        <begin position="1"/>
        <end position="77"/>
    </location>
</feature>
<dbReference type="Proteomes" id="UP001500655">
    <property type="component" value="Unassembled WGS sequence"/>
</dbReference>
<accession>A0ABP4W8A1</accession>
<evidence type="ECO:0000313" key="4">
    <source>
        <dbReference type="Proteomes" id="UP001500655"/>
    </source>
</evidence>
<dbReference type="InterPro" id="IPR012349">
    <property type="entry name" value="Split_barrel_FMN-bd"/>
</dbReference>
<gene>
    <name evidence="3" type="ORF">GCM10009681_18750</name>
</gene>
<comment type="caution">
    <text evidence="3">The sequence shown here is derived from an EMBL/GenBank/DDBJ whole genome shotgun (WGS) entry which is preliminary data.</text>
</comment>
<dbReference type="InterPro" id="IPR011576">
    <property type="entry name" value="Pyridox_Oxase_N"/>
</dbReference>
<keyword evidence="1" id="KW-0560">Oxidoreductase</keyword>
<evidence type="ECO:0000259" key="2">
    <source>
        <dbReference type="Pfam" id="PF01243"/>
    </source>
</evidence>
<name>A0ABP4W8A1_9ACTN</name>